<proteinExistence type="predicted"/>
<reference evidence="3" key="1">
    <citation type="journal article" date="2019" name="Int. J. Syst. Evol. Microbiol.">
        <title>The Global Catalogue of Microorganisms (GCM) 10K type strain sequencing project: providing services to taxonomists for standard genome sequencing and annotation.</title>
        <authorList>
            <consortium name="The Broad Institute Genomics Platform"/>
            <consortium name="The Broad Institute Genome Sequencing Center for Infectious Disease"/>
            <person name="Wu L."/>
            <person name="Ma J."/>
        </authorList>
    </citation>
    <scope>NUCLEOTIDE SEQUENCE [LARGE SCALE GENOMIC DNA]</scope>
    <source>
        <strain evidence="3">JCM 16949</strain>
    </source>
</reference>
<accession>A0ABP7FVX5</accession>
<dbReference type="RefSeq" id="WP_344757558.1">
    <property type="nucleotide sequence ID" value="NZ_BAABAE010000004.1"/>
</dbReference>
<keyword evidence="1" id="KW-1133">Transmembrane helix</keyword>
<dbReference type="Proteomes" id="UP001501004">
    <property type="component" value="Unassembled WGS sequence"/>
</dbReference>
<keyword evidence="1" id="KW-0472">Membrane</keyword>
<keyword evidence="3" id="KW-1185">Reference proteome</keyword>
<evidence type="ECO:0000313" key="2">
    <source>
        <dbReference type="EMBL" id="GAA3749760.1"/>
    </source>
</evidence>
<feature type="transmembrane region" description="Helical" evidence="1">
    <location>
        <begin position="21"/>
        <end position="45"/>
    </location>
</feature>
<dbReference type="EMBL" id="BAABAE010000004">
    <property type="protein sequence ID" value="GAA3749760.1"/>
    <property type="molecule type" value="Genomic_DNA"/>
</dbReference>
<evidence type="ECO:0000313" key="3">
    <source>
        <dbReference type="Proteomes" id="UP001501004"/>
    </source>
</evidence>
<evidence type="ECO:0000256" key="1">
    <source>
        <dbReference type="SAM" id="Phobius"/>
    </source>
</evidence>
<protein>
    <recommendedName>
        <fullName evidence="4">TadE family protein</fullName>
    </recommendedName>
</protein>
<comment type="caution">
    <text evidence="2">The sequence shown here is derived from an EMBL/GenBank/DDBJ whole genome shotgun (WGS) entry which is preliminary data.</text>
</comment>
<evidence type="ECO:0008006" key="4">
    <source>
        <dbReference type="Google" id="ProtNLM"/>
    </source>
</evidence>
<keyword evidence="1" id="KW-0812">Transmembrane</keyword>
<name>A0ABP7FVX5_9MICO</name>
<organism evidence="2 3">
    <name type="scientific">Leifsonella bigeumensis</name>
    <dbReference type="NCBI Taxonomy" id="433643"/>
    <lineage>
        <taxon>Bacteria</taxon>
        <taxon>Bacillati</taxon>
        <taxon>Actinomycetota</taxon>
        <taxon>Actinomycetes</taxon>
        <taxon>Micrococcales</taxon>
        <taxon>Microbacteriaceae</taxon>
        <taxon>Leifsonella</taxon>
    </lineage>
</organism>
<sequence>MPQWRRWTERLQREAARLREEAGTASLEFITVGLILLLPVVYLVLTMSSIQGGAFAVEGAARQAVRVYVQSGSTAEAAARAERAIRFALADAGLDALEPHVAVTCSPHPDACLTRLGTVTISVGVTVPMPLVPPVLQLEVPLGIPLQATATERVSRFWSADR</sequence>
<gene>
    <name evidence="2" type="ORF">GCM10022239_26350</name>
</gene>